<evidence type="ECO:0000256" key="1">
    <source>
        <dbReference type="SAM" id="MobiDB-lite"/>
    </source>
</evidence>
<name>A0A9W6SYG2_CANBO</name>
<organism evidence="2 3">
    <name type="scientific">Candida boidinii</name>
    <name type="common">Yeast</name>
    <dbReference type="NCBI Taxonomy" id="5477"/>
    <lineage>
        <taxon>Eukaryota</taxon>
        <taxon>Fungi</taxon>
        <taxon>Dikarya</taxon>
        <taxon>Ascomycota</taxon>
        <taxon>Saccharomycotina</taxon>
        <taxon>Pichiomycetes</taxon>
        <taxon>Pichiales</taxon>
        <taxon>Pichiaceae</taxon>
        <taxon>Ogataea</taxon>
        <taxon>Ogataea/Candida clade</taxon>
    </lineage>
</organism>
<evidence type="ECO:0000313" key="3">
    <source>
        <dbReference type="Proteomes" id="UP001165120"/>
    </source>
</evidence>
<accession>A0A9W6SYG2</accession>
<dbReference type="AlphaFoldDB" id="A0A9W6SYG2"/>
<feature type="region of interest" description="Disordered" evidence="1">
    <location>
        <begin position="1"/>
        <end position="36"/>
    </location>
</feature>
<protein>
    <submittedName>
        <fullName evidence="2">Unnamed protein product</fullName>
    </submittedName>
</protein>
<keyword evidence="3" id="KW-1185">Reference proteome</keyword>
<proteinExistence type="predicted"/>
<evidence type="ECO:0000313" key="2">
    <source>
        <dbReference type="EMBL" id="GME69825.1"/>
    </source>
</evidence>
<comment type="caution">
    <text evidence="2">The sequence shown here is derived from an EMBL/GenBank/DDBJ whole genome shotgun (WGS) entry which is preliminary data.</text>
</comment>
<reference evidence="2" key="1">
    <citation type="submission" date="2023-04" db="EMBL/GenBank/DDBJ databases">
        <title>Candida boidinii NBRC 10035.</title>
        <authorList>
            <person name="Ichikawa N."/>
            <person name="Sato H."/>
            <person name="Tonouchi N."/>
        </authorList>
    </citation>
    <scope>NUCLEOTIDE SEQUENCE</scope>
    <source>
        <strain evidence="2">NBRC 10035</strain>
    </source>
</reference>
<sequence>MTPSNNINFDNINSNNTNINNRDLGNNGNNNNINNYNYSHSTSMNKNPNYGVGSLSQSIGSGSGSLNSSTKSIGVLSISHIIFYKRLLRACIKTSENLVESALKLDYTTFYSFFHKSLNFICFQHGVWSLIQCLSLMKRFNKLHSNFEDNLKCQEIFQLIEKVKIKLFQYNNENSVLIKKFQKILNIKLNLLLISPERLSFV</sequence>
<dbReference type="Proteomes" id="UP001165120">
    <property type="component" value="Unassembled WGS sequence"/>
</dbReference>
<dbReference type="EMBL" id="BSXN01000789">
    <property type="protein sequence ID" value="GME69825.1"/>
    <property type="molecule type" value="Genomic_DNA"/>
</dbReference>
<gene>
    <name evidence="2" type="ORF">Cboi02_000257800</name>
</gene>